<keyword evidence="2" id="KW-0012">Acyltransferase</keyword>
<evidence type="ECO:0000313" key="5">
    <source>
        <dbReference type="Proteomes" id="UP000647587"/>
    </source>
</evidence>
<evidence type="ECO:0000259" key="3">
    <source>
        <dbReference type="PROSITE" id="PS51186"/>
    </source>
</evidence>
<protein>
    <submittedName>
        <fullName evidence="4">Phosphinothricin acetyltransferase</fullName>
    </submittedName>
</protein>
<dbReference type="PANTHER" id="PTHR43072">
    <property type="entry name" value="N-ACETYLTRANSFERASE"/>
    <property type="match status" value="1"/>
</dbReference>
<dbReference type="InterPro" id="IPR000182">
    <property type="entry name" value="GNAT_dom"/>
</dbReference>
<dbReference type="RefSeq" id="WP_189005447.1">
    <property type="nucleotide sequence ID" value="NZ_BMPP01000004.1"/>
</dbReference>
<dbReference type="PROSITE" id="PS51186">
    <property type="entry name" value="GNAT"/>
    <property type="match status" value="1"/>
</dbReference>
<feature type="domain" description="N-acetyltransferase" evidence="3">
    <location>
        <begin position="5"/>
        <end position="167"/>
    </location>
</feature>
<dbReference type="SUPFAM" id="SSF55729">
    <property type="entry name" value="Acyl-CoA N-acyltransferases (Nat)"/>
    <property type="match status" value="1"/>
</dbReference>
<organism evidence="4 5">
    <name type="scientific">Deinococcus malanensis</name>
    <dbReference type="NCBI Taxonomy" id="1706855"/>
    <lineage>
        <taxon>Bacteria</taxon>
        <taxon>Thermotogati</taxon>
        <taxon>Deinococcota</taxon>
        <taxon>Deinococci</taxon>
        <taxon>Deinococcales</taxon>
        <taxon>Deinococcaceae</taxon>
        <taxon>Deinococcus</taxon>
    </lineage>
</organism>
<accession>A0ABQ2ETG9</accession>
<proteinExistence type="predicted"/>
<name>A0ABQ2ETG9_9DEIO</name>
<dbReference type="Proteomes" id="UP000647587">
    <property type="component" value="Unassembled WGS sequence"/>
</dbReference>
<gene>
    <name evidence="4" type="ORF">GCM10008955_11730</name>
</gene>
<sequence length="173" mass="18862">MTAELTVRRADRADVPAILEIYNEAVVNTTASYDLVPVSLESRLTWFDHKQGTGWPVLVAEQETHVVGWATFGPYRDKAGYAGTVEHSVYVQAGGRGSGVGRALMAPLIAEARARGLHVMLGAVDAENAASIRFHQSFGFVVAGQLSQVGRKFDRWLDVVFMQLMLQEPATTS</sequence>
<dbReference type="CDD" id="cd04301">
    <property type="entry name" value="NAT_SF"/>
    <property type="match status" value="1"/>
</dbReference>
<comment type="caution">
    <text evidence="4">The sequence shown here is derived from an EMBL/GenBank/DDBJ whole genome shotgun (WGS) entry which is preliminary data.</text>
</comment>
<dbReference type="Gene3D" id="3.40.630.30">
    <property type="match status" value="1"/>
</dbReference>
<dbReference type="PANTHER" id="PTHR43072:SF23">
    <property type="entry name" value="UPF0039 PROTEIN C11D3.02C"/>
    <property type="match status" value="1"/>
</dbReference>
<keyword evidence="5" id="KW-1185">Reference proteome</keyword>
<dbReference type="EMBL" id="BMPP01000004">
    <property type="protein sequence ID" value="GGK19968.1"/>
    <property type="molecule type" value="Genomic_DNA"/>
</dbReference>
<evidence type="ECO:0000313" key="4">
    <source>
        <dbReference type="EMBL" id="GGK19968.1"/>
    </source>
</evidence>
<keyword evidence="1" id="KW-0808">Transferase</keyword>
<dbReference type="Pfam" id="PF00583">
    <property type="entry name" value="Acetyltransf_1"/>
    <property type="match status" value="1"/>
</dbReference>
<reference evidence="5" key="1">
    <citation type="journal article" date="2019" name="Int. J. Syst. Evol. Microbiol.">
        <title>The Global Catalogue of Microorganisms (GCM) 10K type strain sequencing project: providing services to taxonomists for standard genome sequencing and annotation.</title>
        <authorList>
            <consortium name="The Broad Institute Genomics Platform"/>
            <consortium name="The Broad Institute Genome Sequencing Center for Infectious Disease"/>
            <person name="Wu L."/>
            <person name="Ma J."/>
        </authorList>
    </citation>
    <scope>NUCLEOTIDE SEQUENCE [LARGE SCALE GENOMIC DNA]</scope>
    <source>
        <strain evidence="5">JCM 30331</strain>
    </source>
</reference>
<dbReference type="InterPro" id="IPR016181">
    <property type="entry name" value="Acyl_CoA_acyltransferase"/>
</dbReference>
<evidence type="ECO:0000256" key="2">
    <source>
        <dbReference type="ARBA" id="ARBA00023315"/>
    </source>
</evidence>
<evidence type="ECO:0000256" key="1">
    <source>
        <dbReference type="ARBA" id="ARBA00022679"/>
    </source>
</evidence>